<dbReference type="CDD" id="cd06587">
    <property type="entry name" value="VOC"/>
    <property type="match status" value="1"/>
</dbReference>
<keyword evidence="3" id="KW-1185">Reference proteome</keyword>
<dbReference type="Proteomes" id="UP000308054">
    <property type="component" value="Unassembled WGS sequence"/>
</dbReference>
<evidence type="ECO:0000259" key="1">
    <source>
        <dbReference type="PROSITE" id="PS51819"/>
    </source>
</evidence>
<name>A0A4S2GZG4_9PROT</name>
<dbReference type="PANTHER" id="PTHR33993">
    <property type="entry name" value="GLYOXALASE-RELATED"/>
    <property type="match status" value="1"/>
</dbReference>
<dbReference type="Gene3D" id="3.10.180.10">
    <property type="entry name" value="2,3-Dihydroxybiphenyl 1,2-Dioxygenase, domain 1"/>
    <property type="match status" value="1"/>
</dbReference>
<dbReference type="SUPFAM" id="SSF54593">
    <property type="entry name" value="Glyoxalase/Bleomycin resistance protein/Dihydroxybiphenyl dioxygenase"/>
    <property type="match status" value="1"/>
</dbReference>
<dbReference type="InterPro" id="IPR029068">
    <property type="entry name" value="Glyas_Bleomycin-R_OHBP_Dase"/>
</dbReference>
<dbReference type="OrthoDB" id="9799428at2"/>
<dbReference type="InterPro" id="IPR052164">
    <property type="entry name" value="Anthracycline_SecMetBiosynth"/>
</dbReference>
<accession>A0A4S2GZG4</accession>
<sequence length="128" mass="14072">MAKVLGVGGVYFRCCDPQETLAWYKVVLGIELNGSGSLDFPHRESVMEHGAGARTVVAPLRGDNRYFSPSSKAFMLNFIVDDLDAMIARIEKAGVPLAGEPVRYAQGRFAWVMDPNGLKIELWEPVEG</sequence>
<feature type="domain" description="VOC" evidence="1">
    <location>
        <begin position="6"/>
        <end position="125"/>
    </location>
</feature>
<reference evidence="2 3" key="1">
    <citation type="journal article" date="2017" name="Int. J. Syst. Evol. Microbiol.">
        <title>Marinicauda algicola sp. nov., isolated from a marine red alga Rhodosorus marinus.</title>
        <authorList>
            <person name="Jeong S.E."/>
            <person name="Jeon S.H."/>
            <person name="Chun B.H."/>
            <person name="Kim D.W."/>
            <person name="Jeon C.O."/>
        </authorList>
    </citation>
    <scope>NUCLEOTIDE SEQUENCE [LARGE SCALE GENOMIC DNA]</scope>
    <source>
        <strain evidence="2 3">JCM 31718</strain>
    </source>
</reference>
<evidence type="ECO:0000313" key="3">
    <source>
        <dbReference type="Proteomes" id="UP000308054"/>
    </source>
</evidence>
<dbReference type="PROSITE" id="PS51819">
    <property type="entry name" value="VOC"/>
    <property type="match status" value="1"/>
</dbReference>
<dbReference type="Pfam" id="PF00903">
    <property type="entry name" value="Glyoxalase"/>
    <property type="match status" value="1"/>
</dbReference>
<dbReference type="EMBL" id="SRXW01000003">
    <property type="protein sequence ID" value="TGY88607.1"/>
    <property type="molecule type" value="Genomic_DNA"/>
</dbReference>
<gene>
    <name evidence="2" type="ORF">E5163_12405</name>
</gene>
<dbReference type="InterPro" id="IPR037523">
    <property type="entry name" value="VOC_core"/>
</dbReference>
<dbReference type="AlphaFoldDB" id="A0A4S2GZG4"/>
<dbReference type="PANTHER" id="PTHR33993:SF5">
    <property type="entry name" value="GLYOXALASE"/>
    <property type="match status" value="1"/>
</dbReference>
<protein>
    <submittedName>
        <fullName evidence="2">VOC family protein</fullName>
    </submittedName>
</protein>
<organism evidence="2 3">
    <name type="scientific">Marinicauda algicola</name>
    <dbReference type="NCBI Taxonomy" id="2029849"/>
    <lineage>
        <taxon>Bacteria</taxon>
        <taxon>Pseudomonadati</taxon>
        <taxon>Pseudomonadota</taxon>
        <taxon>Alphaproteobacteria</taxon>
        <taxon>Maricaulales</taxon>
        <taxon>Maricaulaceae</taxon>
        <taxon>Marinicauda</taxon>
    </lineage>
</organism>
<evidence type="ECO:0000313" key="2">
    <source>
        <dbReference type="EMBL" id="TGY88607.1"/>
    </source>
</evidence>
<dbReference type="RefSeq" id="WP_135996453.1">
    <property type="nucleotide sequence ID" value="NZ_CP071057.1"/>
</dbReference>
<dbReference type="InterPro" id="IPR004360">
    <property type="entry name" value="Glyas_Fos-R_dOase_dom"/>
</dbReference>
<comment type="caution">
    <text evidence="2">The sequence shown here is derived from an EMBL/GenBank/DDBJ whole genome shotgun (WGS) entry which is preliminary data.</text>
</comment>
<proteinExistence type="predicted"/>